<protein>
    <submittedName>
        <fullName evidence="1">Uncharacterized protein</fullName>
    </submittedName>
</protein>
<dbReference type="Proteomes" id="UP000294155">
    <property type="component" value="Unassembled WGS sequence"/>
</dbReference>
<accession>A0A4Q5LGB0</accession>
<sequence length="223" mass="25157">MTVELIPVIEVGYHNQSLPAPTNFPTWKYPAEWDEYTALSHAKAGFPAPLVPFVPGLGFYRAIDIELGNLAKLTVDHLQGYFDGTWALEDTCAFFGGYVLRLDGQNVLFPQCCGQLNDIIYWKHIAKYGRAAYYQGHPAPSVTFTPDEVVFDCREKDEGFQPETLPEIRVSRPALFEAYDKAVQELSVFAHRLQQVQQNQQLAVGDIANLLIYQNGEFPDEQP</sequence>
<dbReference type="AlphaFoldDB" id="A0A4Q5LGB0"/>
<keyword evidence="2" id="KW-1185">Reference proteome</keyword>
<gene>
    <name evidence="1" type="ORF">EWM57_03975</name>
</gene>
<comment type="caution">
    <text evidence="1">The sequence shown here is derived from an EMBL/GenBank/DDBJ whole genome shotgun (WGS) entry which is preliminary data.</text>
</comment>
<dbReference type="OrthoDB" id="662228at2"/>
<dbReference type="EMBL" id="SEWE01000005">
    <property type="protein sequence ID" value="RYU82856.1"/>
    <property type="molecule type" value="Genomic_DNA"/>
</dbReference>
<organism evidence="1 2">
    <name type="scientific">Hymenobacter persicinus</name>
    <dbReference type="NCBI Taxonomy" id="2025506"/>
    <lineage>
        <taxon>Bacteria</taxon>
        <taxon>Pseudomonadati</taxon>
        <taxon>Bacteroidota</taxon>
        <taxon>Cytophagia</taxon>
        <taxon>Cytophagales</taxon>
        <taxon>Hymenobacteraceae</taxon>
        <taxon>Hymenobacter</taxon>
    </lineage>
</organism>
<evidence type="ECO:0000313" key="1">
    <source>
        <dbReference type="EMBL" id="RYU82856.1"/>
    </source>
</evidence>
<evidence type="ECO:0000313" key="2">
    <source>
        <dbReference type="Proteomes" id="UP000294155"/>
    </source>
</evidence>
<name>A0A4Q5LGB0_9BACT</name>
<reference evidence="1 2" key="1">
    <citation type="submission" date="2019-02" db="EMBL/GenBank/DDBJ databases">
        <title>Bacterial novel species isolated from soil.</title>
        <authorList>
            <person name="Jung H.-Y."/>
        </authorList>
    </citation>
    <scope>NUCLEOTIDE SEQUENCE [LARGE SCALE GENOMIC DNA]</scope>
    <source>
        <strain evidence="1 2">1-3-3-3</strain>
    </source>
</reference>
<proteinExistence type="predicted"/>
<dbReference type="RefSeq" id="WP_129919838.1">
    <property type="nucleotide sequence ID" value="NZ_SEWE01000005.1"/>
</dbReference>